<sequence length="106" mass="12332">MWWGSAFHAVHHLQYLKCPINGFIELPKNADIRKHKLSKMEWNVLKDFELILEVPHQAIMVLSSECLPTVCKYLAAFKQFYVTWQKICGDTNGSIICNYITMSRQA</sequence>
<accession>A0A0C3D2F7</accession>
<organism evidence="1 2">
    <name type="scientific">Scleroderma citrinum Foug A</name>
    <dbReference type="NCBI Taxonomy" id="1036808"/>
    <lineage>
        <taxon>Eukaryota</taxon>
        <taxon>Fungi</taxon>
        <taxon>Dikarya</taxon>
        <taxon>Basidiomycota</taxon>
        <taxon>Agaricomycotina</taxon>
        <taxon>Agaricomycetes</taxon>
        <taxon>Agaricomycetidae</taxon>
        <taxon>Boletales</taxon>
        <taxon>Sclerodermatineae</taxon>
        <taxon>Sclerodermataceae</taxon>
        <taxon>Scleroderma</taxon>
    </lineage>
</organism>
<keyword evidence="2" id="KW-1185">Reference proteome</keyword>
<gene>
    <name evidence="1" type="ORF">SCLCIDRAFT_12322</name>
</gene>
<reference evidence="2" key="2">
    <citation type="submission" date="2015-01" db="EMBL/GenBank/DDBJ databases">
        <title>Evolutionary Origins and Diversification of the Mycorrhizal Mutualists.</title>
        <authorList>
            <consortium name="DOE Joint Genome Institute"/>
            <consortium name="Mycorrhizal Genomics Consortium"/>
            <person name="Kohler A."/>
            <person name="Kuo A."/>
            <person name="Nagy L.G."/>
            <person name="Floudas D."/>
            <person name="Copeland A."/>
            <person name="Barry K.W."/>
            <person name="Cichocki N."/>
            <person name="Veneault-Fourrey C."/>
            <person name="LaButti K."/>
            <person name="Lindquist E.A."/>
            <person name="Lipzen A."/>
            <person name="Lundell T."/>
            <person name="Morin E."/>
            <person name="Murat C."/>
            <person name="Riley R."/>
            <person name="Ohm R."/>
            <person name="Sun H."/>
            <person name="Tunlid A."/>
            <person name="Henrissat B."/>
            <person name="Grigoriev I.V."/>
            <person name="Hibbett D.S."/>
            <person name="Martin F."/>
        </authorList>
    </citation>
    <scope>NUCLEOTIDE SEQUENCE [LARGE SCALE GENOMIC DNA]</scope>
    <source>
        <strain evidence="2">Foug A</strain>
    </source>
</reference>
<name>A0A0C3D2F7_9AGAM</name>
<reference evidence="1 2" key="1">
    <citation type="submission" date="2014-04" db="EMBL/GenBank/DDBJ databases">
        <authorList>
            <consortium name="DOE Joint Genome Institute"/>
            <person name="Kuo A."/>
            <person name="Kohler A."/>
            <person name="Nagy L.G."/>
            <person name="Floudas D."/>
            <person name="Copeland A."/>
            <person name="Barry K.W."/>
            <person name="Cichocki N."/>
            <person name="Veneault-Fourrey C."/>
            <person name="LaButti K."/>
            <person name="Lindquist E.A."/>
            <person name="Lipzen A."/>
            <person name="Lundell T."/>
            <person name="Morin E."/>
            <person name="Murat C."/>
            <person name="Sun H."/>
            <person name="Tunlid A."/>
            <person name="Henrissat B."/>
            <person name="Grigoriev I.V."/>
            <person name="Hibbett D.S."/>
            <person name="Martin F."/>
            <person name="Nordberg H.P."/>
            <person name="Cantor M.N."/>
            <person name="Hua S.X."/>
        </authorList>
    </citation>
    <scope>NUCLEOTIDE SEQUENCE [LARGE SCALE GENOMIC DNA]</scope>
    <source>
        <strain evidence="1 2">Foug A</strain>
    </source>
</reference>
<protein>
    <submittedName>
        <fullName evidence="1">Uncharacterized protein</fullName>
    </submittedName>
</protein>
<proteinExistence type="predicted"/>
<dbReference type="InParanoid" id="A0A0C3D2F7"/>
<dbReference type="EMBL" id="KN822377">
    <property type="protein sequence ID" value="KIM50574.1"/>
    <property type="molecule type" value="Genomic_DNA"/>
</dbReference>
<dbReference type="HOGENOM" id="CLU_143229_0_0_1"/>
<evidence type="ECO:0000313" key="2">
    <source>
        <dbReference type="Proteomes" id="UP000053989"/>
    </source>
</evidence>
<evidence type="ECO:0000313" key="1">
    <source>
        <dbReference type="EMBL" id="KIM50574.1"/>
    </source>
</evidence>
<dbReference type="Proteomes" id="UP000053989">
    <property type="component" value="Unassembled WGS sequence"/>
</dbReference>
<dbReference type="AlphaFoldDB" id="A0A0C3D2F7"/>
<dbReference type="OrthoDB" id="2790258at2759"/>